<sequence length="74" mass="8847">MTWKYYKETTDLLYFECTDINKVHNHGQITTNDEQNLLECELIPDSIRNEAINYYIEGFTVKQLQMMINSTHKN</sequence>
<reference evidence="1" key="1">
    <citation type="submission" date="2021-09" db="EMBL/GenBank/DDBJ databases">
        <authorList>
            <consortium name="AG Swart"/>
            <person name="Singh M."/>
            <person name="Singh A."/>
            <person name="Seah K."/>
            <person name="Emmerich C."/>
        </authorList>
    </citation>
    <scope>NUCLEOTIDE SEQUENCE</scope>
    <source>
        <strain evidence="1">ATCC30299</strain>
    </source>
</reference>
<proteinExistence type="predicted"/>
<protein>
    <submittedName>
        <fullName evidence="1">Uncharacterized protein</fullName>
    </submittedName>
</protein>
<organism evidence="1 2">
    <name type="scientific">Blepharisma stoltei</name>
    <dbReference type="NCBI Taxonomy" id="1481888"/>
    <lineage>
        <taxon>Eukaryota</taxon>
        <taxon>Sar</taxon>
        <taxon>Alveolata</taxon>
        <taxon>Ciliophora</taxon>
        <taxon>Postciliodesmatophora</taxon>
        <taxon>Heterotrichea</taxon>
        <taxon>Heterotrichida</taxon>
        <taxon>Blepharismidae</taxon>
        <taxon>Blepharisma</taxon>
    </lineage>
</organism>
<comment type="caution">
    <text evidence="1">The sequence shown here is derived from an EMBL/GenBank/DDBJ whole genome shotgun (WGS) entry which is preliminary data.</text>
</comment>
<dbReference type="Proteomes" id="UP001162131">
    <property type="component" value="Unassembled WGS sequence"/>
</dbReference>
<evidence type="ECO:0000313" key="2">
    <source>
        <dbReference type="Proteomes" id="UP001162131"/>
    </source>
</evidence>
<keyword evidence="2" id="KW-1185">Reference proteome</keyword>
<dbReference type="EMBL" id="CAJZBQ010000032">
    <property type="protein sequence ID" value="CAG9322871.1"/>
    <property type="molecule type" value="Genomic_DNA"/>
</dbReference>
<name>A0AAU9JA64_9CILI</name>
<evidence type="ECO:0000313" key="1">
    <source>
        <dbReference type="EMBL" id="CAG9322871.1"/>
    </source>
</evidence>
<accession>A0AAU9JA64</accession>
<dbReference type="AlphaFoldDB" id="A0AAU9JA64"/>
<gene>
    <name evidence="1" type="ORF">BSTOLATCC_MIC32036</name>
</gene>